<feature type="compositionally biased region" description="Basic residues" evidence="7">
    <location>
        <begin position="410"/>
        <end position="419"/>
    </location>
</feature>
<evidence type="ECO:0000259" key="8">
    <source>
        <dbReference type="PROSITE" id="PS51192"/>
    </source>
</evidence>
<evidence type="ECO:0000313" key="11">
    <source>
        <dbReference type="EMBL" id="TLS35380.1"/>
    </source>
</evidence>
<dbReference type="SMART" id="SM00490">
    <property type="entry name" value="HELICc"/>
    <property type="match status" value="1"/>
</dbReference>
<dbReference type="GO" id="GO:0003676">
    <property type="term" value="F:nucleic acid binding"/>
    <property type="evidence" value="ECO:0007669"/>
    <property type="project" value="InterPro"/>
</dbReference>
<dbReference type="Proteomes" id="UP000308230">
    <property type="component" value="Unassembled WGS sequence"/>
</dbReference>
<dbReference type="GO" id="GO:0016787">
    <property type="term" value="F:hydrolase activity"/>
    <property type="evidence" value="ECO:0007669"/>
    <property type="project" value="UniProtKB-KW"/>
</dbReference>
<dbReference type="PANTHER" id="PTHR47959:SF1">
    <property type="entry name" value="ATP-DEPENDENT RNA HELICASE DBPA"/>
    <property type="match status" value="1"/>
</dbReference>
<feature type="region of interest" description="Disordered" evidence="7">
    <location>
        <begin position="373"/>
        <end position="419"/>
    </location>
</feature>
<evidence type="ECO:0000259" key="10">
    <source>
        <dbReference type="PROSITE" id="PS51195"/>
    </source>
</evidence>
<dbReference type="AlphaFoldDB" id="A0A5R9EZ65"/>
<evidence type="ECO:0000256" key="2">
    <source>
        <dbReference type="ARBA" id="ARBA00022801"/>
    </source>
</evidence>
<dbReference type="CDD" id="cd18787">
    <property type="entry name" value="SF2_C_DEAD"/>
    <property type="match status" value="1"/>
</dbReference>
<feature type="domain" description="Helicase ATP-binding" evidence="8">
    <location>
        <begin position="32"/>
        <end position="204"/>
    </location>
</feature>
<feature type="domain" description="DEAD-box RNA helicase Q" evidence="10">
    <location>
        <begin position="1"/>
        <end position="29"/>
    </location>
</feature>
<evidence type="ECO:0000256" key="4">
    <source>
        <dbReference type="ARBA" id="ARBA00022840"/>
    </source>
</evidence>
<evidence type="ECO:0000256" key="6">
    <source>
        <dbReference type="PROSITE-ProRule" id="PRU00552"/>
    </source>
</evidence>
<keyword evidence="1" id="KW-0547">Nucleotide-binding</keyword>
<name>A0A5R9EZ65_9BACL</name>
<dbReference type="InterPro" id="IPR014001">
    <property type="entry name" value="Helicase_ATP-bd"/>
</dbReference>
<dbReference type="SMART" id="SM00487">
    <property type="entry name" value="DEXDc"/>
    <property type="match status" value="1"/>
</dbReference>
<evidence type="ECO:0000256" key="3">
    <source>
        <dbReference type="ARBA" id="ARBA00022806"/>
    </source>
</evidence>
<gene>
    <name evidence="11" type="ORF">FCL54_20505</name>
</gene>
<comment type="caution">
    <text evidence="11">The sequence shown here is derived from an EMBL/GenBank/DDBJ whole genome shotgun (WGS) entry which is preliminary data.</text>
</comment>
<dbReference type="PANTHER" id="PTHR47959">
    <property type="entry name" value="ATP-DEPENDENT RNA HELICASE RHLE-RELATED"/>
    <property type="match status" value="1"/>
</dbReference>
<feature type="compositionally biased region" description="Basic and acidic residues" evidence="7">
    <location>
        <begin position="373"/>
        <end position="387"/>
    </location>
</feature>
<dbReference type="PROSITE" id="PS51194">
    <property type="entry name" value="HELICASE_CTER"/>
    <property type="match status" value="1"/>
</dbReference>
<keyword evidence="2" id="KW-0378">Hydrolase</keyword>
<sequence>MGFIELGVKEKLLNKLAEQRIVNPSPVQERTIPVLLEGKDTIVQAQTGTGKTIAFLIPILQQLDRKKNHVQALILAPTRELSLQISSEMKKLVPENDSINILPVYGGQSIETQLSELEQNNIHVVIGTPGRILDHFRRETIQLSRVSKLVLDEADQMLQMGFLPEVEEIITKLPTSRQTMLFSATMPGPIRSIARDYMENPETIIVNAEKEQLTVKDIKQIVIETTDREKQATLFKTIDQFHPYLAIIFCRTKRRAKKLNEAMKESGYSTEEFHGDLSQAKREHAVEQFRNNKVQFLIATDVAARGLDIEGVTHVFNYDIPQDTESYVHRIGRTGRAGGKGLAVTFVAPRDTKYLELIEKGLHKAIKRSRLELPKKTDETKEEDRNGIRNSYPGKRKNSREEAFSSRRLSTPKRRRKRK</sequence>
<keyword evidence="3 11" id="KW-0347">Helicase</keyword>
<dbReference type="Pfam" id="PF00270">
    <property type="entry name" value="DEAD"/>
    <property type="match status" value="1"/>
</dbReference>
<dbReference type="InterPro" id="IPR027417">
    <property type="entry name" value="P-loop_NTPase"/>
</dbReference>
<comment type="similarity">
    <text evidence="5">Belongs to the DEAD box helicase family.</text>
</comment>
<dbReference type="SUPFAM" id="SSF52540">
    <property type="entry name" value="P-loop containing nucleoside triphosphate hydrolases"/>
    <property type="match status" value="1"/>
</dbReference>
<keyword evidence="4" id="KW-0067">ATP-binding</keyword>
<proteinExistence type="inferred from homology"/>
<dbReference type="InterPro" id="IPR014014">
    <property type="entry name" value="RNA_helicase_DEAD_Q_motif"/>
</dbReference>
<organism evidence="11 12">
    <name type="scientific">Exobacillus caeni</name>
    <dbReference type="NCBI Taxonomy" id="2574798"/>
    <lineage>
        <taxon>Bacteria</taxon>
        <taxon>Bacillati</taxon>
        <taxon>Bacillota</taxon>
        <taxon>Bacilli</taxon>
        <taxon>Bacillales</taxon>
        <taxon>Guptibacillaceae</taxon>
        <taxon>Exobacillus</taxon>
    </lineage>
</organism>
<dbReference type="InterPro" id="IPR011545">
    <property type="entry name" value="DEAD/DEAH_box_helicase_dom"/>
</dbReference>
<dbReference type="Gene3D" id="3.40.50.300">
    <property type="entry name" value="P-loop containing nucleotide triphosphate hydrolases"/>
    <property type="match status" value="2"/>
</dbReference>
<dbReference type="PROSITE" id="PS51192">
    <property type="entry name" value="HELICASE_ATP_BIND_1"/>
    <property type="match status" value="1"/>
</dbReference>
<dbReference type="RefSeq" id="WP_138128984.1">
    <property type="nucleotide sequence ID" value="NZ_SWLG01000022.1"/>
</dbReference>
<dbReference type="InterPro" id="IPR050079">
    <property type="entry name" value="DEAD_box_RNA_helicase"/>
</dbReference>
<dbReference type="GO" id="GO:0003724">
    <property type="term" value="F:RNA helicase activity"/>
    <property type="evidence" value="ECO:0007669"/>
    <property type="project" value="InterPro"/>
</dbReference>
<dbReference type="EMBL" id="SWLG01000022">
    <property type="protein sequence ID" value="TLS35380.1"/>
    <property type="molecule type" value="Genomic_DNA"/>
</dbReference>
<dbReference type="InterPro" id="IPR044742">
    <property type="entry name" value="DEAD/DEAH_RhlB"/>
</dbReference>
<evidence type="ECO:0000313" key="12">
    <source>
        <dbReference type="Proteomes" id="UP000308230"/>
    </source>
</evidence>
<dbReference type="GO" id="GO:0005829">
    <property type="term" value="C:cytosol"/>
    <property type="evidence" value="ECO:0007669"/>
    <property type="project" value="TreeGrafter"/>
</dbReference>
<dbReference type="GO" id="GO:0005524">
    <property type="term" value="F:ATP binding"/>
    <property type="evidence" value="ECO:0007669"/>
    <property type="project" value="UniProtKB-KW"/>
</dbReference>
<feature type="short sequence motif" description="Q motif" evidence="6">
    <location>
        <begin position="1"/>
        <end position="29"/>
    </location>
</feature>
<dbReference type="OrthoDB" id="9805696at2"/>
<keyword evidence="12" id="KW-1185">Reference proteome</keyword>
<evidence type="ECO:0000256" key="7">
    <source>
        <dbReference type="SAM" id="MobiDB-lite"/>
    </source>
</evidence>
<dbReference type="InterPro" id="IPR001650">
    <property type="entry name" value="Helicase_C-like"/>
</dbReference>
<evidence type="ECO:0000256" key="1">
    <source>
        <dbReference type="ARBA" id="ARBA00022741"/>
    </source>
</evidence>
<protein>
    <submittedName>
        <fullName evidence="11">DEAD/DEAH box helicase</fullName>
    </submittedName>
</protein>
<dbReference type="PROSITE" id="PS51195">
    <property type="entry name" value="Q_MOTIF"/>
    <property type="match status" value="1"/>
</dbReference>
<dbReference type="Pfam" id="PF00271">
    <property type="entry name" value="Helicase_C"/>
    <property type="match status" value="1"/>
</dbReference>
<feature type="domain" description="Helicase C-terminal" evidence="9">
    <location>
        <begin position="237"/>
        <end position="379"/>
    </location>
</feature>
<reference evidence="11 12" key="1">
    <citation type="submission" date="2019-04" db="EMBL/GenBank/DDBJ databases">
        <title>Bacillus caeni sp. nov., a bacterium isolated from mangrove sediment.</title>
        <authorList>
            <person name="Huang H."/>
            <person name="Mo K."/>
            <person name="Hu Y."/>
        </authorList>
    </citation>
    <scope>NUCLEOTIDE SEQUENCE [LARGE SCALE GENOMIC DNA]</scope>
    <source>
        <strain evidence="11 12">HB172195</strain>
    </source>
</reference>
<evidence type="ECO:0000256" key="5">
    <source>
        <dbReference type="ARBA" id="ARBA00038437"/>
    </source>
</evidence>
<evidence type="ECO:0000259" key="9">
    <source>
        <dbReference type="PROSITE" id="PS51194"/>
    </source>
</evidence>
<dbReference type="CDD" id="cd00268">
    <property type="entry name" value="DEADc"/>
    <property type="match status" value="1"/>
</dbReference>
<accession>A0A5R9EZ65</accession>